<name>A0A371D5Q1_9APHY</name>
<evidence type="ECO:0000256" key="1">
    <source>
        <dbReference type="SAM" id="MobiDB-lite"/>
    </source>
</evidence>
<dbReference type="EMBL" id="KZ857415">
    <property type="protein sequence ID" value="RDX47863.1"/>
    <property type="molecule type" value="Genomic_DNA"/>
</dbReference>
<proteinExistence type="predicted"/>
<sequence length="309" mass="33837">MQSTPRLHKFAVARRSGEPLDEGNGRQQKTNTFGGTLAQLGSQGHTEHVGPRTMANHIVSLRSFQDRTETSRAAPTISVRVARQAILTSEAGRSGFAGGNRPDTETGRWYTGRLRAIDSASQLHAELHTRHGGEAYYGSYDALSTFVPEHADCRSISFSHPGNWLALVKVSASPVFARNGSLAVVRTVRKQLHGVCRCSRRTGQGNGVIRTGLRPSGEDALGRHLRGDPLLAWKRPCCTSAHHIVRPGEDVSTHRFLPCTQSSLLRWILALCAGWLPARPRCGRARRARPVRAFGMENASNSVVRRADE</sequence>
<evidence type="ECO:0000313" key="3">
    <source>
        <dbReference type="Proteomes" id="UP000256964"/>
    </source>
</evidence>
<dbReference type="AlphaFoldDB" id="A0A371D5Q1"/>
<protein>
    <submittedName>
        <fullName evidence="2">Uncharacterized protein</fullName>
    </submittedName>
</protein>
<organism evidence="2 3">
    <name type="scientific">Lentinus brumalis</name>
    <dbReference type="NCBI Taxonomy" id="2498619"/>
    <lineage>
        <taxon>Eukaryota</taxon>
        <taxon>Fungi</taxon>
        <taxon>Dikarya</taxon>
        <taxon>Basidiomycota</taxon>
        <taxon>Agaricomycotina</taxon>
        <taxon>Agaricomycetes</taxon>
        <taxon>Polyporales</taxon>
        <taxon>Polyporaceae</taxon>
        <taxon>Lentinus</taxon>
    </lineage>
</organism>
<keyword evidence="3" id="KW-1185">Reference proteome</keyword>
<accession>A0A371D5Q1</accession>
<dbReference type="Proteomes" id="UP000256964">
    <property type="component" value="Unassembled WGS sequence"/>
</dbReference>
<gene>
    <name evidence="2" type="ORF">OH76DRAFT_703147</name>
</gene>
<feature type="region of interest" description="Disordered" evidence="1">
    <location>
        <begin position="13"/>
        <end position="34"/>
    </location>
</feature>
<evidence type="ECO:0000313" key="2">
    <source>
        <dbReference type="EMBL" id="RDX47863.1"/>
    </source>
</evidence>
<feature type="compositionally biased region" description="Polar residues" evidence="1">
    <location>
        <begin position="25"/>
        <end position="34"/>
    </location>
</feature>
<reference evidence="2 3" key="1">
    <citation type="journal article" date="2018" name="Biotechnol. Biofuels">
        <title>Integrative visual omics of the white-rot fungus Polyporus brumalis exposes the biotechnological potential of its oxidative enzymes for delignifying raw plant biomass.</title>
        <authorList>
            <person name="Miyauchi S."/>
            <person name="Rancon A."/>
            <person name="Drula E."/>
            <person name="Hage H."/>
            <person name="Chaduli D."/>
            <person name="Favel A."/>
            <person name="Grisel S."/>
            <person name="Henrissat B."/>
            <person name="Herpoel-Gimbert I."/>
            <person name="Ruiz-Duenas F.J."/>
            <person name="Chevret D."/>
            <person name="Hainaut M."/>
            <person name="Lin J."/>
            <person name="Wang M."/>
            <person name="Pangilinan J."/>
            <person name="Lipzen A."/>
            <person name="Lesage-Meessen L."/>
            <person name="Navarro D."/>
            <person name="Riley R."/>
            <person name="Grigoriev I.V."/>
            <person name="Zhou S."/>
            <person name="Raouche S."/>
            <person name="Rosso M.N."/>
        </authorList>
    </citation>
    <scope>NUCLEOTIDE SEQUENCE [LARGE SCALE GENOMIC DNA]</scope>
    <source>
        <strain evidence="2 3">BRFM 1820</strain>
    </source>
</reference>